<evidence type="ECO:0000256" key="4">
    <source>
        <dbReference type="ARBA" id="ARBA00022793"/>
    </source>
</evidence>
<dbReference type="PANTHER" id="PTHR43452:SF30">
    <property type="entry name" value="PYRUVATE DECARBOXYLASE ISOZYME 1-RELATED"/>
    <property type="match status" value="1"/>
</dbReference>
<feature type="binding site" evidence="8">
    <location>
        <position position="472"/>
    </location>
    <ligand>
        <name>Mg(2+)</name>
        <dbReference type="ChEBI" id="CHEBI:18420"/>
    </ligand>
</feature>
<feature type="domain" description="Thiamine pyrophosphate enzyme N-terminal TPP-binding" evidence="12">
    <location>
        <begin position="3"/>
        <end position="105"/>
    </location>
</feature>
<dbReference type="InterPro" id="IPR011766">
    <property type="entry name" value="TPP_enzyme_TPP-bd"/>
</dbReference>
<dbReference type="eggNOG" id="KOG1184">
    <property type="taxonomic scope" value="Eukaryota"/>
</dbReference>
<proteinExistence type="inferred from homology"/>
<keyword evidence="3 8" id="KW-0479">Metal-binding</keyword>
<comment type="similarity">
    <text evidence="2 9">Belongs to the TPP enzyme family.</text>
</comment>
<dbReference type="OrthoDB" id="3970464at2759"/>
<dbReference type="AlphaFoldDB" id="A0A023B8J9"/>
<dbReference type="Gene3D" id="3.40.50.970">
    <property type="match status" value="2"/>
</dbReference>
<dbReference type="FunFam" id="3.40.50.970:FF:000019">
    <property type="entry name" value="Pyruvate decarboxylase isozyme"/>
    <property type="match status" value="1"/>
</dbReference>
<feature type="binding site" evidence="8">
    <location>
        <position position="474"/>
    </location>
    <ligand>
        <name>Mg(2+)</name>
        <dbReference type="ChEBI" id="CHEBI:18420"/>
    </ligand>
</feature>
<evidence type="ECO:0000259" key="12">
    <source>
        <dbReference type="Pfam" id="PF02776"/>
    </source>
</evidence>
<dbReference type="GO" id="GO:0004737">
    <property type="term" value="F:pyruvate decarboxylase activity"/>
    <property type="evidence" value="ECO:0007669"/>
    <property type="project" value="TreeGrafter"/>
</dbReference>
<evidence type="ECO:0000259" key="11">
    <source>
        <dbReference type="Pfam" id="PF02775"/>
    </source>
</evidence>
<comment type="cofactor">
    <cofactor evidence="1">
        <name>thiamine diphosphate</name>
        <dbReference type="ChEBI" id="CHEBI:58937"/>
    </cofactor>
</comment>
<evidence type="ECO:0000256" key="7">
    <source>
        <dbReference type="ARBA" id="ARBA00023239"/>
    </source>
</evidence>
<dbReference type="GO" id="GO:0000287">
    <property type="term" value="F:magnesium ion binding"/>
    <property type="evidence" value="ECO:0007669"/>
    <property type="project" value="InterPro"/>
</dbReference>
<keyword evidence="4" id="KW-0210">Decarboxylase</keyword>
<reference evidence="13" key="1">
    <citation type="submission" date="2013-12" db="EMBL/GenBank/DDBJ databases">
        <authorList>
            <person name="Omoto C.K."/>
            <person name="Sibley D."/>
            <person name="Venepally P."/>
            <person name="Hadjithomas M."/>
            <person name="Karamycheva S."/>
            <person name="Brunk B."/>
            <person name="Roos D."/>
            <person name="Caler E."/>
            <person name="Lorenzi H."/>
        </authorList>
    </citation>
    <scope>NUCLEOTIDE SEQUENCE</scope>
</reference>
<comment type="cofactor">
    <cofactor evidence="8">
        <name>Mg(2+)</name>
        <dbReference type="ChEBI" id="CHEBI:18420"/>
    </cofactor>
    <text evidence="8">Binds 1 Mg(2+) per subunit.</text>
</comment>
<dbReference type="Pfam" id="PF00205">
    <property type="entry name" value="TPP_enzyme_M"/>
    <property type="match status" value="1"/>
</dbReference>
<dbReference type="RefSeq" id="XP_011134479.1">
    <property type="nucleotide sequence ID" value="XM_011136177.1"/>
</dbReference>
<dbReference type="EMBL" id="AFNH02000453">
    <property type="protein sequence ID" value="EZG69130.1"/>
    <property type="molecule type" value="Genomic_DNA"/>
</dbReference>
<dbReference type="InterPro" id="IPR012000">
    <property type="entry name" value="Thiamin_PyroP_enz_cen_dom"/>
</dbReference>
<dbReference type="Proteomes" id="UP000019763">
    <property type="component" value="Unassembled WGS sequence"/>
</dbReference>
<dbReference type="Pfam" id="PF02776">
    <property type="entry name" value="TPP_enzyme_N"/>
    <property type="match status" value="1"/>
</dbReference>
<keyword evidence="6 9" id="KW-0786">Thiamine pyrophosphate</keyword>
<dbReference type="Pfam" id="PF02775">
    <property type="entry name" value="TPP_enzyme_C"/>
    <property type="match status" value="1"/>
</dbReference>
<evidence type="ECO:0000313" key="14">
    <source>
        <dbReference type="Proteomes" id="UP000019763"/>
    </source>
</evidence>
<feature type="domain" description="Thiamine pyrophosphate enzyme TPP-binding" evidence="11">
    <location>
        <begin position="400"/>
        <end position="533"/>
    </location>
</feature>
<dbReference type="InterPro" id="IPR012001">
    <property type="entry name" value="Thiamin_PyroP_enz_TPP-bd_dom"/>
</dbReference>
<dbReference type="Gene3D" id="3.40.50.1220">
    <property type="entry name" value="TPP-binding domain"/>
    <property type="match status" value="1"/>
</dbReference>
<dbReference type="InterPro" id="IPR029035">
    <property type="entry name" value="DHS-like_NAD/FAD-binding_dom"/>
</dbReference>
<comment type="caution">
    <text evidence="13">The sequence shown here is derived from an EMBL/GenBank/DDBJ whole genome shotgun (WGS) entry which is preliminary data.</text>
</comment>
<dbReference type="FunFam" id="3.40.50.970:FF:000024">
    <property type="entry name" value="Pyruvate decarboxylase isozyme"/>
    <property type="match status" value="1"/>
</dbReference>
<dbReference type="GO" id="GO:0000949">
    <property type="term" value="P:aromatic amino acid family catabolic process to alcohol via Ehrlich pathway"/>
    <property type="evidence" value="ECO:0007669"/>
    <property type="project" value="TreeGrafter"/>
</dbReference>
<dbReference type="InterPro" id="IPR012110">
    <property type="entry name" value="PDC/IPDC-like"/>
</dbReference>
<dbReference type="InterPro" id="IPR047214">
    <property type="entry name" value="TPP_PDC_IPDC"/>
</dbReference>
<dbReference type="VEuPathDB" id="CryptoDB:GNI_059620"/>
<sequence length="572" mass="63585">MVKLGEFLCQRLKEAGCDDVFGVPGDFNLGLFNYIVASELNYVGCCNELNSAYAADGYARVKGLGCCATTYAVGELSAVNGIAGAFAESVPVVKIVGGPMRKHFKEMPLLHHTLGDYMTPYKMYEPITVDQCVLNDPRFAARDIDRVLTNCLLYKRPVYILVPSDMPDMEIDTTDVGEWKTPVEPASEPSVLEEALEEVVERLRKAKHPVFVPGVELIRRGLQDYFQQLTTKSHIPYATMLLSKGLISETHPNFMGLYMGQRSLPEVREAIANSDCVVIIGEKLTDFNTGGFTSDFNPKSRIIINYDNVSVSSHSYNQVYIGEFLRRLVEMVPVFPDPAYEYPRAKYGCPNRRDSVISKVDEAKLDMRYIFKKLAKILPEKCILIAETGASMFSAAETMLPDGGTYIGQTFYGSIGYTVGSCLGACIALREKGDPSRRVVLSVGDGSFQLTAQEVSTMIRYNCNPVILLINNDGYTIERVITDNIYNDIQMWDYASLPKIFGGKQGIKATTHGEFDQALSHATSNPDDLVFIEAVIGRLDCNRLLKCAGRMMAMNNKLQPSITEEMLEKEQL</sequence>
<evidence type="ECO:0000256" key="6">
    <source>
        <dbReference type="ARBA" id="ARBA00023052"/>
    </source>
</evidence>
<dbReference type="PIRSF" id="PIRSF036565">
    <property type="entry name" value="Pyruvt_ip_decrb"/>
    <property type="match status" value="1"/>
</dbReference>
<dbReference type="InterPro" id="IPR047213">
    <property type="entry name" value="TPP_PYR_PDC_IPDC-like"/>
</dbReference>
<dbReference type="SUPFAM" id="SSF52518">
    <property type="entry name" value="Thiamin diphosphate-binding fold (THDP-binding)"/>
    <property type="match status" value="2"/>
</dbReference>
<evidence type="ECO:0000259" key="10">
    <source>
        <dbReference type="Pfam" id="PF00205"/>
    </source>
</evidence>
<dbReference type="CDD" id="cd02005">
    <property type="entry name" value="TPP_PDC_IPDC"/>
    <property type="match status" value="1"/>
</dbReference>
<organism evidence="13 14">
    <name type="scientific">Gregarina niphandrodes</name>
    <name type="common">Septate eugregarine</name>
    <dbReference type="NCBI Taxonomy" id="110365"/>
    <lineage>
        <taxon>Eukaryota</taxon>
        <taxon>Sar</taxon>
        <taxon>Alveolata</taxon>
        <taxon>Apicomplexa</taxon>
        <taxon>Conoidasida</taxon>
        <taxon>Gregarinasina</taxon>
        <taxon>Eugregarinorida</taxon>
        <taxon>Gregarinidae</taxon>
        <taxon>Gregarina</taxon>
    </lineage>
</organism>
<dbReference type="GO" id="GO:0030976">
    <property type="term" value="F:thiamine pyrophosphate binding"/>
    <property type="evidence" value="ECO:0007669"/>
    <property type="project" value="InterPro"/>
</dbReference>
<dbReference type="PANTHER" id="PTHR43452">
    <property type="entry name" value="PYRUVATE DECARBOXYLASE"/>
    <property type="match status" value="1"/>
</dbReference>
<dbReference type="CDD" id="cd07038">
    <property type="entry name" value="TPP_PYR_PDC_IPDC_like"/>
    <property type="match status" value="1"/>
</dbReference>
<evidence type="ECO:0000256" key="8">
    <source>
        <dbReference type="PIRSR" id="PIRSR036565-2"/>
    </source>
</evidence>
<feature type="domain" description="Thiamine pyrophosphate enzyme central" evidence="10">
    <location>
        <begin position="196"/>
        <end position="314"/>
    </location>
</feature>
<feature type="binding site" evidence="8">
    <location>
        <position position="445"/>
    </location>
    <ligand>
        <name>Mg(2+)</name>
        <dbReference type="ChEBI" id="CHEBI:18420"/>
    </ligand>
</feature>
<dbReference type="OMA" id="IHGPEQR"/>
<protein>
    <submittedName>
        <fullName evidence="13">Indolepyruvate decarboxylase</fullName>
    </submittedName>
</protein>
<evidence type="ECO:0000256" key="1">
    <source>
        <dbReference type="ARBA" id="ARBA00001964"/>
    </source>
</evidence>
<dbReference type="InterPro" id="IPR029061">
    <property type="entry name" value="THDP-binding"/>
</dbReference>
<evidence type="ECO:0000256" key="3">
    <source>
        <dbReference type="ARBA" id="ARBA00022723"/>
    </source>
</evidence>
<evidence type="ECO:0000256" key="5">
    <source>
        <dbReference type="ARBA" id="ARBA00022842"/>
    </source>
</evidence>
<name>A0A023B8J9_GRENI</name>
<keyword evidence="5 8" id="KW-0460">Magnesium</keyword>
<gene>
    <name evidence="13" type="ORF">GNI_059620</name>
</gene>
<dbReference type="SUPFAM" id="SSF52467">
    <property type="entry name" value="DHS-like NAD/FAD-binding domain"/>
    <property type="match status" value="1"/>
</dbReference>
<evidence type="ECO:0000256" key="2">
    <source>
        <dbReference type="ARBA" id="ARBA00007812"/>
    </source>
</evidence>
<accession>A0A023B8J9</accession>
<keyword evidence="14" id="KW-1185">Reference proteome</keyword>
<evidence type="ECO:0000313" key="13">
    <source>
        <dbReference type="EMBL" id="EZG69130.1"/>
    </source>
</evidence>
<keyword evidence="7" id="KW-0456">Lyase</keyword>
<dbReference type="GeneID" id="22912181"/>
<dbReference type="GO" id="GO:0005829">
    <property type="term" value="C:cytosol"/>
    <property type="evidence" value="ECO:0007669"/>
    <property type="project" value="TreeGrafter"/>
</dbReference>
<evidence type="ECO:0000256" key="9">
    <source>
        <dbReference type="RuleBase" id="RU362132"/>
    </source>
</evidence>